<sequence length="154" mass="17341">MDFHTILLIIHIIAGSFCLLTGAVNFSVKKEKGYHTRIGEWYHSGYFVVFITSVGMAIINWSESAYLFYIAIFSYGLALFGYLARKMRWRGWLPMHIGGMAGSYIGIVTAVLVVNGADIPLINHIPSLLLWFIPTIIGTPIISMVNKRYSTYVE</sequence>
<reference evidence="2 3" key="1">
    <citation type="journal article" date="2019" name="Int. J. Syst. Evol. Microbiol.">
        <title>The Global Catalogue of Microorganisms (GCM) 10K type strain sequencing project: providing services to taxonomists for standard genome sequencing and annotation.</title>
        <authorList>
            <consortium name="The Broad Institute Genomics Platform"/>
            <consortium name="The Broad Institute Genome Sequencing Center for Infectious Disease"/>
            <person name="Wu L."/>
            <person name="Ma J."/>
        </authorList>
    </citation>
    <scope>NUCLEOTIDE SEQUENCE [LARGE SCALE GENOMIC DNA]</scope>
    <source>
        <strain evidence="2 3">JCM 12149</strain>
    </source>
</reference>
<dbReference type="EMBL" id="BAAADM010000043">
    <property type="protein sequence ID" value="GAA0440757.1"/>
    <property type="molecule type" value="Genomic_DNA"/>
</dbReference>
<feature type="transmembrane region" description="Helical" evidence="1">
    <location>
        <begin position="96"/>
        <end position="116"/>
    </location>
</feature>
<feature type="transmembrane region" description="Helical" evidence="1">
    <location>
        <begin position="128"/>
        <end position="145"/>
    </location>
</feature>
<feature type="transmembrane region" description="Helical" evidence="1">
    <location>
        <begin position="40"/>
        <end position="59"/>
    </location>
</feature>
<dbReference type="Proteomes" id="UP001501459">
    <property type="component" value="Unassembled WGS sequence"/>
</dbReference>
<keyword evidence="1" id="KW-1133">Transmembrane helix</keyword>
<keyword evidence="3" id="KW-1185">Reference proteome</keyword>
<name>A0ABN0Z9X5_9BACI</name>
<comment type="caution">
    <text evidence="2">The sequence shown here is derived from an EMBL/GenBank/DDBJ whole genome shotgun (WGS) entry which is preliminary data.</text>
</comment>
<accession>A0ABN0Z9X5</accession>
<gene>
    <name evidence="2" type="ORF">GCM10008983_17270</name>
</gene>
<organism evidence="2 3">
    <name type="scientific">Lentibacillus halophilus</name>
    <dbReference type="NCBI Taxonomy" id="295065"/>
    <lineage>
        <taxon>Bacteria</taxon>
        <taxon>Bacillati</taxon>
        <taxon>Bacillota</taxon>
        <taxon>Bacilli</taxon>
        <taxon>Bacillales</taxon>
        <taxon>Bacillaceae</taxon>
        <taxon>Lentibacillus</taxon>
    </lineage>
</organism>
<evidence type="ECO:0000313" key="3">
    <source>
        <dbReference type="Proteomes" id="UP001501459"/>
    </source>
</evidence>
<dbReference type="RefSeq" id="WP_343752444.1">
    <property type="nucleotide sequence ID" value="NZ_BAAADM010000043.1"/>
</dbReference>
<feature type="transmembrane region" description="Helical" evidence="1">
    <location>
        <begin position="65"/>
        <end position="84"/>
    </location>
</feature>
<keyword evidence="1" id="KW-0812">Transmembrane</keyword>
<feature type="transmembrane region" description="Helical" evidence="1">
    <location>
        <begin position="6"/>
        <end position="28"/>
    </location>
</feature>
<evidence type="ECO:0000313" key="2">
    <source>
        <dbReference type="EMBL" id="GAA0440757.1"/>
    </source>
</evidence>
<keyword evidence="1" id="KW-0472">Membrane</keyword>
<protein>
    <submittedName>
        <fullName evidence="2">DUF2306 domain-containing protein</fullName>
    </submittedName>
</protein>
<evidence type="ECO:0000256" key="1">
    <source>
        <dbReference type="SAM" id="Phobius"/>
    </source>
</evidence>
<proteinExistence type="predicted"/>